<dbReference type="InterPro" id="IPR031322">
    <property type="entry name" value="Shikimate/glucono_kinase"/>
</dbReference>
<keyword evidence="11 15" id="KW-0067">ATP-binding</keyword>
<evidence type="ECO:0000256" key="14">
    <source>
        <dbReference type="ARBA" id="ARBA00048567"/>
    </source>
</evidence>
<dbReference type="GO" id="GO:0000287">
    <property type="term" value="F:magnesium ion binding"/>
    <property type="evidence" value="ECO:0007669"/>
    <property type="project" value="UniProtKB-UniRule"/>
</dbReference>
<feature type="domain" description="3-dehydroquinate synthase C-terminal" evidence="17">
    <location>
        <begin position="347"/>
        <end position="487"/>
    </location>
</feature>
<dbReference type="PANTHER" id="PTHR43622">
    <property type="entry name" value="3-DEHYDROQUINATE SYNTHASE"/>
    <property type="match status" value="1"/>
</dbReference>
<dbReference type="SUPFAM" id="SSF56796">
    <property type="entry name" value="Dehydroquinate synthase-like"/>
    <property type="match status" value="1"/>
</dbReference>
<dbReference type="EMBL" id="CM001377">
    <property type="protein sequence ID" value="EHM09362.1"/>
    <property type="molecule type" value="Genomic_DNA"/>
</dbReference>
<dbReference type="InterPro" id="IPR000623">
    <property type="entry name" value="Shikimate_kinase/TSH1"/>
</dbReference>
<evidence type="ECO:0000256" key="4">
    <source>
        <dbReference type="ARBA" id="ARBA00012154"/>
    </source>
</evidence>
<evidence type="ECO:0000256" key="12">
    <source>
        <dbReference type="ARBA" id="ARBA00023027"/>
    </source>
</evidence>
<dbReference type="Gene3D" id="3.40.50.300">
    <property type="entry name" value="P-loop containing nucleotide triphosphate hydrolases"/>
    <property type="match status" value="1"/>
</dbReference>
<dbReference type="GO" id="GO:0005737">
    <property type="term" value="C:cytoplasm"/>
    <property type="evidence" value="ECO:0007669"/>
    <property type="project" value="UniProtKB-SubCell"/>
</dbReference>
<keyword evidence="6 15" id="KW-0028">Amino-acid biosynthesis</keyword>
<evidence type="ECO:0000256" key="2">
    <source>
        <dbReference type="ARBA" id="ARBA00001941"/>
    </source>
</evidence>
<keyword evidence="19" id="KW-1185">Reference proteome</keyword>
<evidence type="ECO:0000256" key="6">
    <source>
        <dbReference type="ARBA" id="ARBA00022605"/>
    </source>
</evidence>
<evidence type="ECO:0000256" key="5">
    <source>
        <dbReference type="ARBA" id="ARBA00022490"/>
    </source>
</evidence>
<gene>
    <name evidence="15" type="primary">aroK</name>
    <name evidence="18" type="ORF">TheveDRAFT_0178</name>
</gene>
<sequence length="524" mass="56142">MRGLNDMCPVFLTGFMGSGKTTVGRELARLMGVPFLDLDRMVEMGSRLTVEEIFRRGGEESFRALEREALLQTLGLGRCVVALGGGTLMDPRNLEAVRSSGRLVALKVPLDVASRRIGGDVRPPMESSSLEELFEARRRGYEAAEIEVGTHRTGAREAARLIASALKLEIRSPGAPREVRSEVLGLTVRITDGEFVPWGISRVVPAGSAGEIFAVGDCLTGPLFVDPAVKGVHLLPRGEAAKDLKRVEELYDAFWEAGVRRSSTVAAVGGGTVGDAAAFAASTYLRGVGIVHFPTTLLAQVDSSVGGKCGVNMPQGKNLVGSFVFPSLTVCDVGCLMSLSEHGYRQGLGEVAKYAMMDREFFRWLEAHGASLLARDRDVLMECVFRCLRLKLSVVEKDPFETRGGREALNLGHTVGHALEALRGFKMGHGDAVASSLMVDLALSVRLGVGEPAMMDRLGGLLSALRLPVSPGVPWGDLEGFVMGDKKWRNGSLMMPLPGPNGVVVRPVGLEDLRRAYSEVVGGA</sequence>
<dbReference type="HAMAP" id="MF_00109">
    <property type="entry name" value="Shikimate_kinase"/>
    <property type="match status" value="1"/>
</dbReference>
<feature type="binding site" evidence="15">
    <location>
        <position position="63"/>
    </location>
    <ligand>
        <name>substrate</name>
    </ligand>
</feature>
<evidence type="ECO:0000256" key="8">
    <source>
        <dbReference type="ARBA" id="ARBA00022723"/>
    </source>
</evidence>
<dbReference type="InterPro" id="IPR030960">
    <property type="entry name" value="DHQS/DOIS_N"/>
</dbReference>
<feature type="domain" description="3-dehydroquinate synthase N-terminal" evidence="16">
    <location>
        <begin position="234"/>
        <end position="344"/>
    </location>
</feature>
<evidence type="ECO:0000313" key="19">
    <source>
        <dbReference type="Proteomes" id="UP000005730"/>
    </source>
</evidence>
<dbReference type="CDD" id="cd00464">
    <property type="entry name" value="SK"/>
    <property type="match status" value="1"/>
</dbReference>
<comment type="subcellular location">
    <subcellularLocation>
        <location evidence="15">Cytoplasm</location>
    </subcellularLocation>
</comment>
<dbReference type="AlphaFoldDB" id="H0UNF5"/>
<feature type="binding site" evidence="15">
    <location>
        <position position="137"/>
    </location>
    <ligand>
        <name>substrate</name>
    </ligand>
</feature>
<dbReference type="GO" id="GO:0003856">
    <property type="term" value="F:3-dehydroquinate synthase activity"/>
    <property type="evidence" value="ECO:0007669"/>
    <property type="project" value="TreeGrafter"/>
</dbReference>
<evidence type="ECO:0000259" key="16">
    <source>
        <dbReference type="Pfam" id="PF01761"/>
    </source>
</evidence>
<keyword evidence="8 15" id="KW-0479">Metal-binding</keyword>
<comment type="function">
    <text evidence="15">Catalyzes the specific phosphorylation of the 3-hydroxyl group of shikimic acid using ATP as a cosubstrate.</text>
</comment>
<evidence type="ECO:0000256" key="11">
    <source>
        <dbReference type="ARBA" id="ARBA00022840"/>
    </source>
</evidence>
<dbReference type="STRING" id="926567.TheveDRAFT_0178"/>
<evidence type="ECO:0000256" key="1">
    <source>
        <dbReference type="ARBA" id="ARBA00001911"/>
    </source>
</evidence>
<keyword evidence="5 15" id="KW-0963">Cytoplasm</keyword>
<comment type="cofactor">
    <cofactor evidence="15">
        <name>Mg(2+)</name>
        <dbReference type="ChEBI" id="CHEBI:18420"/>
    </cofactor>
    <text evidence="15">Binds 1 Mg(2+) ion per subunit.</text>
</comment>
<feature type="binding site" evidence="15">
    <location>
        <position position="39"/>
    </location>
    <ligand>
        <name>substrate</name>
    </ligand>
</feature>
<dbReference type="Pfam" id="PF24621">
    <property type="entry name" value="DHQS_C"/>
    <property type="match status" value="1"/>
</dbReference>
<evidence type="ECO:0000259" key="17">
    <source>
        <dbReference type="Pfam" id="PF24621"/>
    </source>
</evidence>
<evidence type="ECO:0000256" key="13">
    <source>
        <dbReference type="ARBA" id="ARBA00023141"/>
    </source>
</evidence>
<dbReference type="GO" id="GO:0008652">
    <property type="term" value="P:amino acid biosynthetic process"/>
    <property type="evidence" value="ECO:0007669"/>
    <property type="project" value="UniProtKB-KW"/>
</dbReference>
<dbReference type="GO" id="GO:0009073">
    <property type="term" value="P:aromatic amino acid family biosynthetic process"/>
    <property type="evidence" value="ECO:0007669"/>
    <property type="project" value="UniProtKB-KW"/>
</dbReference>
<evidence type="ECO:0000313" key="18">
    <source>
        <dbReference type="EMBL" id="EHM09362.1"/>
    </source>
</evidence>
<comment type="cofactor">
    <cofactor evidence="2">
        <name>Co(2+)</name>
        <dbReference type="ChEBI" id="CHEBI:48828"/>
    </cofactor>
</comment>
<accession>H0UNF5</accession>
<comment type="cofactor">
    <cofactor evidence="1">
        <name>NAD(+)</name>
        <dbReference type="ChEBI" id="CHEBI:57540"/>
    </cofactor>
</comment>
<dbReference type="CDD" id="cd08195">
    <property type="entry name" value="DHQS"/>
    <property type="match status" value="1"/>
</dbReference>
<feature type="binding site" evidence="15">
    <location>
        <position position="21"/>
    </location>
    <ligand>
        <name>Mg(2+)</name>
        <dbReference type="ChEBI" id="CHEBI:18420"/>
    </ligand>
</feature>
<proteinExistence type="inferred from homology"/>
<dbReference type="RefSeq" id="WP_006582855.1">
    <property type="nucleotide sequence ID" value="NZ_CM001377.1"/>
</dbReference>
<evidence type="ECO:0000256" key="10">
    <source>
        <dbReference type="ARBA" id="ARBA00022777"/>
    </source>
</evidence>
<dbReference type="Gene3D" id="3.40.50.1970">
    <property type="match status" value="1"/>
</dbReference>
<dbReference type="SUPFAM" id="SSF52540">
    <property type="entry name" value="P-loop containing nucleoside triphosphate hydrolases"/>
    <property type="match status" value="1"/>
</dbReference>
<dbReference type="HOGENOM" id="CLU_001201_5_1_0"/>
<keyword evidence="9 15" id="KW-0547">Nucleotide-binding</keyword>
<dbReference type="GO" id="GO:0009423">
    <property type="term" value="P:chorismate biosynthetic process"/>
    <property type="evidence" value="ECO:0007669"/>
    <property type="project" value="UniProtKB-UniRule"/>
</dbReference>
<dbReference type="EC" id="2.7.1.71" evidence="4 15"/>
<reference evidence="18 19" key="1">
    <citation type="submission" date="2011-10" db="EMBL/GenBank/DDBJ databases">
        <title>The Noncontiguous Finished genome of Thermanaerovibrio velox DSM 12556.</title>
        <authorList>
            <consortium name="US DOE Joint Genome Institute (JGI-PGF)"/>
            <person name="Lucas S."/>
            <person name="Copeland A."/>
            <person name="Lapidus A."/>
            <person name="Glavina del Rio T."/>
            <person name="Dalin E."/>
            <person name="Tice H."/>
            <person name="Bruce D."/>
            <person name="Goodwin L."/>
            <person name="Pitluck S."/>
            <person name="Peters L."/>
            <person name="Mikhailova N."/>
            <person name="Teshima H."/>
            <person name="Kyrpides N."/>
            <person name="Mavromatis K."/>
            <person name="Ivanova N."/>
            <person name="Markowitz V."/>
            <person name="Cheng J.-F."/>
            <person name="Hugenholtz P."/>
            <person name="Woyke T."/>
            <person name="Wu D."/>
            <person name="Spring S."/>
            <person name="Brambilla E.-M."/>
            <person name="Klenk H.-P."/>
            <person name="Eisen J.A."/>
        </authorList>
    </citation>
    <scope>NUCLEOTIDE SEQUENCE [LARGE SCALE GENOMIC DNA]</scope>
    <source>
        <strain evidence="18 19">DSM 12556</strain>
    </source>
</reference>
<keyword evidence="13 15" id="KW-0057">Aromatic amino acid biosynthesis</keyword>
<comment type="similarity">
    <text evidence="15">Belongs to the shikimate kinase family.</text>
</comment>
<evidence type="ECO:0000256" key="7">
    <source>
        <dbReference type="ARBA" id="ARBA00022679"/>
    </source>
</evidence>
<dbReference type="Gene3D" id="1.20.1090.10">
    <property type="entry name" value="Dehydroquinate synthase-like - alpha domain"/>
    <property type="match status" value="1"/>
</dbReference>
<comment type="subunit">
    <text evidence="15">Monomer.</text>
</comment>
<dbReference type="PANTHER" id="PTHR43622:SF1">
    <property type="entry name" value="3-DEHYDROQUINATE SYNTHASE"/>
    <property type="match status" value="1"/>
</dbReference>
<keyword evidence="15" id="KW-0460">Magnesium</keyword>
<feature type="binding site" evidence="15">
    <location>
        <position position="122"/>
    </location>
    <ligand>
        <name>ATP</name>
        <dbReference type="ChEBI" id="CHEBI:30616"/>
    </ligand>
</feature>
<name>H0UNF5_9BACT</name>
<dbReference type="eggNOG" id="COG0337">
    <property type="taxonomic scope" value="Bacteria"/>
</dbReference>
<organism evidence="18 19">
    <name type="scientific">Thermanaerovibrio velox DSM 12556</name>
    <dbReference type="NCBI Taxonomy" id="926567"/>
    <lineage>
        <taxon>Bacteria</taxon>
        <taxon>Thermotogati</taxon>
        <taxon>Synergistota</taxon>
        <taxon>Synergistia</taxon>
        <taxon>Synergistales</taxon>
        <taxon>Synergistaceae</taxon>
        <taxon>Thermanaerovibrio</taxon>
    </lineage>
</organism>
<dbReference type="Pfam" id="PF01202">
    <property type="entry name" value="SKI"/>
    <property type="match status" value="1"/>
</dbReference>
<dbReference type="Proteomes" id="UP000005730">
    <property type="component" value="Chromosome"/>
</dbReference>
<dbReference type="InterPro" id="IPR056179">
    <property type="entry name" value="DHQS_C"/>
</dbReference>
<dbReference type="Pfam" id="PF01761">
    <property type="entry name" value="DHQ_synthase"/>
    <property type="match status" value="1"/>
</dbReference>
<evidence type="ECO:0000256" key="15">
    <source>
        <dbReference type="HAMAP-Rule" id="MF_00109"/>
    </source>
</evidence>
<dbReference type="PROSITE" id="PS01128">
    <property type="entry name" value="SHIKIMATE_KINASE"/>
    <property type="match status" value="1"/>
</dbReference>
<comment type="pathway">
    <text evidence="3 15">Metabolic intermediate biosynthesis; chorismate biosynthesis; chorismate from D-erythrose 4-phosphate and phosphoenolpyruvate: step 5/7.</text>
</comment>
<dbReference type="eggNOG" id="COG0703">
    <property type="taxonomic scope" value="Bacteria"/>
</dbReference>
<dbReference type="InterPro" id="IPR050071">
    <property type="entry name" value="Dehydroquinate_synthase"/>
</dbReference>
<dbReference type="UniPathway" id="UPA00053">
    <property type="reaction ID" value="UER00088"/>
</dbReference>
<comment type="catalytic activity">
    <reaction evidence="14 15">
        <text>shikimate + ATP = 3-phosphoshikimate + ADP + H(+)</text>
        <dbReference type="Rhea" id="RHEA:13121"/>
        <dbReference type="ChEBI" id="CHEBI:15378"/>
        <dbReference type="ChEBI" id="CHEBI:30616"/>
        <dbReference type="ChEBI" id="CHEBI:36208"/>
        <dbReference type="ChEBI" id="CHEBI:145989"/>
        <dbReference type="ChEBI" id="CHEBI:456216"/>
        <dbReference type="EC" id="2.7.1.71"/>
    </reaction>
</comment>
<keyword evidence="10 15" id="KW-0418">Kinase</keyword>
<keyword evidence="7 15" id="KW-0808">Transferase</keyword>
<comment type="caution">
    <text evidence="15">Lacks conserved residue(s) required for the propagation of feature annotation.</text>
</comment>
<dbReference type="InterPro" id="IPR027417">
    <property type="entry name" value="P-loop_NTPase"/>
</dbReference>
<feature type="binding site" evidence="15">
    <location>
        <position position="85"/>
    </location>
    <ligand>
        <name>substrate</name>
    </ligand>
</feature>
<evidence type="ECO:0000256" key="3">
    <source>
        <dbReference type="ARBA" id="ARBA00004842"/>
    </source>
</evidence>
<dbReference type="GO" id="GO:0005524">
    <property type="term" value="F:ATP binding"/>
    <property type="evidence" value="ECO:0007669"/>
    <property type="project" value="UniProtKB-UniRule"/>
</dbReference>
<dbReference type="InterPro" id="IPR023000">
    <property type="entry name" value="Shikimate_kinase_CS"/>
</dbReference>
<keyword evidence="12" id="KW-0520">NAD</keyword>
<feature type="binding site" evidence="15">
    <location>
        <begin position="17"/>
        <end position="22"/>
    </location>
    <ligand>
        <name>ATP</name>
        <dbReference type="ChEBI" id="CHEBI:30616"/>
    </ligand>
</feature>
<dbReference type="GO" id="GO:0004765">
    <property type="term" value="F:shikimate kinase activity"/>
    <property type="evidence" value="ECO:0007669"/>
    <property type="project" value="UniProtKB-UniRule"/>
</dbReference>
<dbReference type="PRINTS" id="PR01100">
    <property type="entry name" value="SHIKIMTKNASE"/>
</dbReference>
<evidence type="ECO:0000256" key="9">
    <source>
        <dbReference type="ARBA" id="ARBA00022741"/>
    </source>
</evidence>
<dbReference type="OrthoDB" id="9806583at2"/>
<protein>
    <recommendedName>
        <fullName evidence="4 15">Shikimate kinase</fullName>
        <shortName evidence="15">SK</shortName>
        <ecNumber evidence="4 15">2.7.1.71</ecNumber>
    </recommendedName>
</protein>